<dbReference type="EMBL" id="JABAGV010000053">
    <property type="protein sequence ID" value="MBC2476502.1"/>
    <property type="molecule type" value="Genomic_DNA"/>
</dbReference>
<dbReference type="RefSeq" id="WP_171780648.1">
    <property type="nucleotide sequence ID" value="NZ_BKAK01000102.1"/>
</dbReference>
<comment type="caution">
    <text evidence="3">The sequence shown here is derived from an EMBL/GenBank/DDBJ whole genome shotgun (WGS) entry which is preliminary data.</text>
</comment>
<organism evidence="3 4">
    <name type="scientific">Clostridium beijerinckii</name>
    <name type="common">Clostridium MP</name>
    <dbReference type="NCBI Taxonomy" id="1520"/>
    <lineage>
        <taxon>Bacteria</taxon>
        <taxon>Bacillati</taxon>
        <taxon>Bacillota</taxon>
        <taxon>Clostridia</taxon>
        <taxon>Eubacteriales</taxon>
        <taxon>Clostridiaceae</taxon>
        <taxon>Clostridium</taxon>
    </lineage>
</organism>
<keyword evidence="1" id="KW-1133">Transmembrane helix</keyword>
<sequence length="158" mass="17886">MNRKMKCLVVVTICIVVAVGLIFMLRESQLEVPKSKQLSSVEFINISHCQGVEKITISKQSDIDNLLNILKNSNKTSKDSVSNFPDKTKFTLIGLNFINGGTSWRSFYEENDDIYVDQPYVGIFKLNSNDLNLLNEIMKSGSKESISIRVDDILKNNF</sequence>
<keyword evidence="1" id="KW-0472">Membrane</keyword>
<dbReference type="GeneID" id="66346176"/>
<evidence type="ECO:0000313" key="3">
    <source>
        <dbReference type="EMBL" id="MBC2476502.1"/>
    </source>
</evidence>
<dbReference type="Pfam" id="PF17225">
    <property type="entry name" value="DUF5301"/>
    <property type="match status" value="1"/>
</dbReference>
<proteinExistence type="predicted"/>
<name>A0AAW3WCC2_CLOBE</name>
<dbReference type="Proteomes" id="UP001194098">
    <property type="component" value="Unassembled WGS sequence"/>
</dbReference>
<protein>
    <submittedName>
        <fullName evidence="3">DUF5301 domain-containing protein</fullName>
    </submittedName>
</protein>
<feature type="domain" description="DUF5301" evidence="2">
    <location>
        <begin position="28"/>
        <end position="125"/>
    </location>
</feature>
<evidence type="ECO:0000313" key="4">
    <source>
        <dbReference type="Proteomes" id="UP001194098"/>
    </source>
</evidence>
<dbReference type="AlphaFoldDB" id="A0AAW3WCC2"/>
<gene>
    <name evidence="3" type="ORF">HGI39_17675</name>
</gene>
<evidence type="ECO:0000256" key="1">
    <source>
        <dbReference type="SAM" id="Phobius"/>
    </source>
</evidence>
<reference evidence="3" key="1">
    <citation type="submission" date="2020-04" db="EMBL/GenBank/DDBJ databases">
        <authorList>
            <person name="Brown S."/>
        </authorList>
    </citation>
    <scope>NUCLEOTIDE SEQUENCE</scope>
    <source>
        <strain evidence="3">DJ015</strain>
    </source>
</reference>
<reference evidence="3" key="2">
    <citation type="journal article" date="2022" name="Nat. Biotechnol.">
        <title>Carbon-negative production of acetone and isopropanol by gas fermentation at industrial pilot scale.</title>
        <authorList>
            <person name="Liew F.E."/>
            <person name="Nogle R."/>
            <person name="Abdalla T."/>
            <person name="Rasor B.J."/>
            <person name="Canter C."/>
            <person name="Jensen R.O."/>
            <person name="Wang L."/>
            <person name="Strutz J."/>
            <person name="Chirania P."/>
            <person name="De Tissera S."/>
            <person name="Mueller A.P."/>
            <person name="Ruan Z."/>
            <person name="Gao A."/>
            <person name="Tran L."/>
            <person name="Engle N.L."/>
            <person name="Bromley J.C."/>
            <person name="Daniell J."/>
            <person name="Conrado R."/>
            <person name="Tschaplinski T.J."/>
            <person name="Giannone R.J."/>
            <person name="Hettich R.L."/>
            <person name="Karim A.S."/>
            <person name="Simpson S.D."/>
            <person name="Brown S.D."/>
            <person name="Leang C."/>
            <person name="Jewett M.C."/>
            <person name="Kopke M."/>
        </authorList>
    </citation>
    <scope>NUCLEOTIDE SEQUENCE</scope>
    <source>
        <strain evidence="3">DJ015</strain>
    </source>
</reference>
<keyword evidence="1" id="KW-0812">Transmembrane</keyword>
<evidence type="ECO:0000259" key="2">
    <source>
        <dbReference type="Pfam" id="PF17225"/>
    </source>
</evidence>
<dbReference type="Gene3D" id="2.60.40.4250">
    <property type="match status" value="1"/>
</dbReference>
<accession>A0AAW3WCC2</accession>
<dbReference type="InterPro" id="IPR033782">
    <property type="entry name" value="DUF5301"/>
</dbReference>
<feature type="transmembrane region" description="Helical" evidence="1">
    <location>
        <begin position="7"/>
        <end position="25"/>
    </location>
</feature>